<keyword evidence="1" id="KW-0732">Signal</keyword>
<proteinExistence type="predicted"/>
<feature type="signal peptide" evidence="1">
    <location>
        <begin position="1"/>
        <end position="25"/>
    </location>
</feature>
<protein>
    <recommendedName>
        <fullName evidence="4">Lipoprotein</fullName>
    </recommendedName>
</protein>
<evidence type="ECO:0000313" key="3">
    <source>
        <dbReference type="Proteomes" id="UP001500943"/>
    </source>
</evidence>
<reference evidence="2 3" key="1">
    <citation type="journal article" date="2019" name="Int. J. Syst. Evol. Microbiol.">
        <title>The Global Catalogue of Microorganisms (GCM) 10K type strain sequencing project: providing services to taxonomists for standard genome sequencing and annotation.</title>
        <authorList>
            <consortium name="The Broad Institute Genomics Platform"/>
            <consortium name="The Broad Institute Genome Sequencing Center for Infectious Disease"/>
            <person name="Wu L."/>
            <person name="Ma J."/>
        </authorList>
    </citation>
    <scope>NUCLEOTIDE SEQUENCE [LARGE SCALE GENOMIC DNA]</scope>
    <source>
        <strain evidence="2 3">JCM 12762</strain>
    </source>
</reference>
<feature type="chain" id="PRO_5046767548" description="Lipoprotein" evidence="1">
    <location>
        <begin position="26"/>
        <end position="195"/>
    </location>
</feature>
<comment type="caution">
    <text evidence="2">The sequence shown here is derived from an EMBL/GenBank/DDBJ whole genome shotgun (WGS) entry which is preliminary data.</text>
</comment>
<accession>A0ABN1VP20</accession>
<dbReference type="PROSITE" id="PS51257">
    <property type="entry name" value="PROKAR_LIPOPROTEIN"/>
    <property type="match status" value="1"/>
</dbReference>
<dbReference type="Proteomes" id="UP001500943">
    <property type="component" value="Unassembled WGS sequence"/>
</dbReference>
<evidence type="ECO:0008006" key="4">
    <source>
        <dbReference type="Google" id="ProtNLM"/>
    </source>
</evidence>
<evidence type="ECO:0000256" key="1">
    <source>
        <dbReference type="SAM" id="SignalP"/>
    </source>
</evidence>
<sequence length="195" mass="21142">MSSKRSTALLMAPAVLLVVSGCALIEPADTSEPPTAMQLCAQGHTWELDTTDLSEKLLVELPAQDVPATAVESSGGQTMTWQEDGYLTIESDLVFTITATPKKDQVMTITQAYNGTVAGKALINVDVAIPRDWDVSDYEIETSAVLNDEPVEELAYTIPRSDFDDMLGLVLTCEADVLTVNPRGTDFIQRWTKAS</sequence>
<name>A0ABN1VP20_9MICO</name>
<evidence type="ECO:0000313" key="2">
    <source>
        <dbReference type="EMBL" id="GAA1215734.1"/>
    </source>
</evidence>
<keyword evidence="3" id="KW-1185">Reference proteome</keyword>
<organism evidence="2 3">
    <name type="scientific">Rhodoglobus aureus</name>
    <dbReference type="NCBI Taxonomy" id="191497"/>
    <lineage>
        <taxon>Bacteria</taxon>
        <taxon>Bacillati</taxon>
        <taxon>Actinomycetota</taxon>
        <taxon>Actinomycetes</taxon>
        <taxon>Micrococcales</taxon>
        <taxon>Microbacteriaceae</taxon>
        <taxon>Rhodoglobus</taxon>
    </lineage>
</organism>
<dbReference type="EMBL" id="BAAAKW010000026">
    <property type="protein sequence ID" value="GAA1215734.1"/>
    <property type="molecule type" value="Genomic_DNA"/>
</dbReference>
<gene>
    <name evidence="2" type="ORF">GCM10009655_13780</name>
</gene>